<evidence type="ECO:0000256" key="1">
    <source>
        <dbReference type="ARBA" id="ARBA00022485"/>
    </source>
</evidence>
<dbReference type="STRING" id="2741.SAMN04489866_1147"/>
<dbReference type="InterPro" id="IPR017900">
    <property type="entry name" value="4Fe4S_Fe_S_CS"/>
</dbReference>
<feature type="domain" description="4Fe-4S ferredoxin-type" evidence="7">
    <location>
        <begin position="63"/>
        <end position="93"/>
    </location>
</feature>
<keyword evidence="1 6" id="KW-0004">4Fe-4S</keyword>
<keyword evidence="9" id="KW-1185">Reference proteome</keyword>
<dbReference type="AlphaFoldDB" id="A0A1G6ZNV8"/>
<dbReference type="InterPro" id="IPR009051">
    <property type="entry name" value="Helical_ferredxn"/>
</dbReference>
<dbReference type="InterPro" id="IPR004017">
    <property type="entry name" value="Cys_rich_dom"/>
</dbReference>
<comment type="function">
    <text evidence="6">Component of a complex that catalyzes the oxidation of glycolate to glyoxylate.</text>
</comment>
<dbReference type="EMBL" id="FNAF01000014">
    <property type="protein sequence ID" value="SDE03545.1"/>
    <property type="molecule type" value="Genomic_DNA"/>
</dbReference>
<keyword evidence="5 6" id="KW-0411">Iron-sulfur</keyword>
<dbReference type="EC" id="1.1.99.14" evidence="6"/>
<name>A0A1G6ZNV8_PEPNI</name>
<dbReference type="GO" id="GO:0051539">
    <property type="term" value="F:4 iron, 4 sulfur cluster binding"/>
    <property type="evidence" value="ECO:0007669"/>
    <property type="project" value="UniProtKB-UniRule"/>
</dbReference>
<evidence type="ECO:0000256" key="2">
    <source>
        <dbReference type="ARBA" id="ARBA00022723"/>
    </source>
</evidence>
<dbReference type="PIRSF" id="PIRSF000139">
    <property type="entry name" value="Glc_ox_4Fe-4S"/>
    <property type="match status" value="1"/>
</dbReference>
<comment type="cofactor">
    <cofactor evidence="6">
        <name>[4Fe-4S] cluster</name>
        <dbReference type="ChEBI" id="CHEBI:49883"/>
    </cofactor>
    <text evidence="6">Binds 2 [4Fe-4S] clusters.</text>
</comment>
<dbReference type="OrthoDB" id="9794954at2"/>
<comment type="catalytic activity">
    <reaction evidence="6">
        <text>glycolate + A = glyoxylate + AH2</text>
        <dbReference type="Rhea" id="RHEA:21264"/>
        <dbReference type="ChEBI" id="CHEBI:13193"/>
        <dbReference type="ChEBI" id="CHEBI:17499"/>
        <dbReference type="ChEBI" id="CHEBI:29805"/>
        <dbReference type="ChEBI" id="CHEBI:36655"/>
        <dbReference type="EC" id="1.1.99.14"/>
    </reaction>
</comment>
<reference evidence="8 9" key="1">
    <citation type="submission" date="2016-10" db="EMBL/GenBank/DDBJ databases">
        <authorList>
            <person name="de Groot N.N."/>
        </authorList>
    </citation>
    <scope>NUCLEOTIDE SEQUENCE [LARGE SCALE GENOMIC DNA]</scope>
    <source>
        <strain evidence="8 9">DSM 20475</strain>
    </source>
</reference>
<dbReference type="InterPro" id="IPR017896">
    <property type="entry name" value="4Fe4S_Fe-S-bd"/>
</dbReference>
<dbReference type="Pfam" id="PF13183">
    <property type="entry name" value="Fer4_8"/>
    <property type="match status" value="1"/>
</dbReference>
<keyword evidence="4 6" id="KW-0408">Iron</keyword>
<dbReference type="Pfam" id="PF02754">
    <property type="entry name" value="CCG"/>
    <property type="match status" value="2"/>
</dbReference>
<dbReference type="RefSeq" id="WP_091792305.1">
    <property type="nucleotide sequence ID" value="NZ_FNAF01000014.1"/>
</dbReference>
<evidence type="ECO:0000256" key="3">
    <source>
        <dbReference type="ARBA" id="ARBA00022737"/>
    </source>
</evidence>
<keyword evidence="3" id="KW-0677">Repeat</keyword>
<dbReference type="GO" id="GO:0019154">
    <property type="term" value="F:glycolate dehydrogenase activity"/>
    <property type="evidence" value="ECO:0007669"/>
    <property type="project" value="UniProtKB-EC"/>
</dbReference>
<dbReference type="Proteomes" id="UP000198995">
    <property type="component" value="Unassembled WGS sequence"/>
</dbReference>
<comment type="catalytic activity">
    <reaction evidence="6">
        <text>(R)-lactate + A = pyruvate + AH2</text>
        <dbReference type="Rhea" id="RHEA:15089"/>
        <dbReference type="ChEBI" id="CHEBI:13193"/>
        <dbReference type="ChEBI" id="CHEBI:15361"/>
        <dbReference type="ChEBI" id="CHEBI:16004"/>
        <dbReference type="ChEBI" id="CHEBI:17499"/>
    </reaction>
</comment>
<gene>
    <name evidence="8" type="ORF">SAMN04489866_1147</name>
</gene>
<organism evidence="8 9">
    <name type="scientific">Peptococcus niger</name>
    <dbReference type="NCBI Taxonomy" id="2741"/>
    <lineage>
        <taxon>Bacteria</taxon>
        <taxon>Bacillati</taxon>
        <taxon>Bacillota</taxon>
        <taxon>Clostridia</taxon>
        <taxon>Eubacteriales</taxon>
        <taxon>Peptococcaceae</taxon>
        <taxon>Peptococcus</taxon>
    </lineage>
</organism>
<evidence type="ECO:0000256" key="6">
    <source>
        <dbReference type="PIRNR" id="PIRNR000139"/>
    </source>
</evidence>
<keyword evidence="2 6" id="KW-0479">Metal-binding</keyword>
<accession>A0A1G6ZNV8</accession>
<evidence type="ECO:0000313" key="8">
    <source>
        <dbReference type="EMBL" id="SDE03545.1"/>
    </source>
</evidence>
<proteinExistence type="predicted"/>
<dbReference type="SUPFAM" id="SSF46548">
    <property type="entry name" value="alpha-helical ferredoxin"/>
    <property type="match status" value="1"/>
</dbReference>
<evidence type="ECO:0000259" key="7">
    <source>
        <dbReference type="PROSITE" id="PS51379"/>
    </source>
</evidence>
<keyword evidence="6" id="KW-0249">Electron transport</keyword>
<dbReference type="InterPro" id="IPR012257">
    <property type="entry name" value="Glc_ox_4Fe-4S"/>
</dbReference>
<evidence type="ECO:0000256" key="5">
    <source>
        <dbReference type="ARBA" id="ARBA00023014"/>
    </source>
</evidence>
<dbReference type="PANTHER" id="PTHR32479:SF20">
    <property type="entry name" value="GLYCOLATE OXIDASE IRON-SULFUR SUBUNIT"/>
    <property type="match status" value="1"/>
</dbReference>
<feature type="domain" description="4Fe-4S ferredoxin-type" evidence="7">
    <location>
        <begin position="11"/>
        <end position="42"/>
    </location>
</feature>
<evidence type="ECO:0000313" key="9">
    <source>
        <dbReference type="Proteomes" id="UP000198995"/>
    </source>
</evidence>
<dbReference type="GO" id="GO:0046872">
    <property type="term" value="F:metal ion binding"/>
    <property type="evidence" value="ECO:0007669"/>
    <property type="project" value="UniProtKB-UniRule"/>
</dbReference>
<dbReference type="PROSITE" id="PS00198">
    <property type="entry name" value="4FE4S_FER_1"/>
    <property type="match status" value="1"/>
</dbReference>
<sequence>MTDCKKESVQNDDLLNLLNQCDRCGACTLVCPLYEVNALDRATARGKLALAKAYLTGVLPEGGAALQEAMEYCLLCGACSEVCPSHIMTADAMVDMRHRLGEKYGLSLFHRAVGAGLASPGFRNLGRAGIAAAQALAFPKLTGGLLPADPVTPRTGHPGPAALHTSLPAETGARSAEGLKNIAYFTGCAMGLFFPKAADASVRTLQAAGFQVDRPRVDCCGVPQLAHGLAERARSLAKDNIARLEPYDAIVTDCGSCANSLREYPHRLADDQDWALRATALAKKIWSLSELLYAAGYQPPHRQLRVTYHDSCHLNRGLGVHEAPRALLRQASDYIEMNRADRCCGGSGSFALEHPAVAKKILALKESDVRATGAQVLVAECPSCLMQLGKMAGKGLQVLHLSQVICP</sequence>
<keyword evidence="6" id="KW-0813">Transport</keyword>
<protein>
    <recommendedName>
        <fullName evidence="6">Glycolate oxidase iron-sulfur subunit</fullName>
        <ecNumber evidence="6">1.1.99.14</ecNumber>
    </recommendedName>
</protein>
<dbReference type="PROSITE" id="PS51379">
    <property type="entry name" value="4FE4S_FER_2"/>
    <property type="match status" value="2"/>
</dbReference>
<dbReference type="Gene3D" id="1.10.1060.10">
    <property type="entry name" value="Alpha-helical ferredoxin"/>
    <property type="match status" value="1"/>
</dbReference>
<dbReference type="PANTHER" id="PTHR32479">
    <property type="entry name" value="GLYCOLATE OXIDASE IRON-SULFUR SUBUNIT"/>
    <property type="match status" value="1"/>
</dbReference>
<evidence type="ECO:0000256" key="4">
    <source>
        <dbReference type="ARBA" id="ARBA00023004"/>
    </source>
</evidence>